<dbReference type="EMBL" id="UOEW01000214">
    <property type="protein sequence ID" value="VAW38900.1"/>
    <property type="molecule type" value="Genomic_DNA"/>
</dbReference>
<reference evidence="1" key="1">
    <citation type="submission" date="2018-06" db="EMBL/GenBank/DDBJ databases">
        <authorList>
            <person name="Zhirakovskaya E."/>
        </authorList>
    </citation>
    <scope>NUCLEOTIDE SEQUENCE</scope>
</reference>
<dbReference type="AlphaFoldDB" id="A0A3B0VE33"/>
<gene>
    <name evidence="1" type="ORF">MNBD_GAMMA01-1299</name>
</gene>
<protein>
    <submittedName>
        <fullName evidence="1">Uncharacterized protein</fullName>
    </submittedName>
</protein>
<name>A0A3B0VE33_9ZZZZ</name>
<sequence length="62" mass="6948">MKEVMVCPSHNRDVADCTVDGDPCPLADDLIEFSGKYLSDGYSQAEADRIALEFHYKQLILI</sequence>
<organism evidence="1">
    <name type="scientific">hydrothermal vent metagenome</name>
    <dbReference type="NCBI Taxonomy" id="652676"/>
    <lineage>
        <taxon>unclassified sequences</taxon>
        <taxon>metagenomes</taxon>
        <taxon>ecological metagenomes</taxon>
    </lineage>
</organism>
<evidence type="ECO:0000313" key="1">
    <source>
        <dbReference type="EMBL" id="VAW38900.1"/>
    </source>
</evidence>
<accession>A0A3B0VE33</accession>
<proteinExistence type="predicted"/>